<gene>
    <name evidence="1" type="ORF">MSAN_02337500</name>
</gene>
<evidence type="ECO:0000313" key="1">
    <source>
        <dbReference type="EMBL" id="KAF7335268.1"/>
    </source>
</evidence>
<evidence type="ECO:0000313" key="2">
    <source>
        <dbReference type="Proteomes" id="UP000623467"/>
    </source>
</evidence>
<accession>A0A8H6X671</accession>
<dbReference type="OrthoDB" id="3248197at2759"/>
<name>A0A8H6X671_9AGAR</name>
<dbReference type="Proteomes" id="UP000623467">
    <property type="component" value="Unassembled WGS sequence"/>
</dbReference>
<dbReference type="EMBL" id="JACAZH010000041">
    <property type="protein sequence ID" value="KAF7335268.1"/>
    <property type="molecule type" value="Genomic_DNA"/>
</dbReference>
<comment type="caution">
    <text evidence="1">The sequence shown here is derived from an EMBL/GenBank/DDBJ whole genome shotgun (WGS) entry which is preliminary data.</text>
</comment>
<protein>
    <submittedName>
        <fullName evidence="1">F-box domain-containing protein</fullName>
    </submittedName>
</protein>
<dbReference type="AlphaFoldDB" id="A0A8H6X671"/>
<keyword evidence="2" id="KW-1185">Reference proteome</keyword>
<organism evidence="1 2">
    <name type="scientific">Mycena sanguinolenta</name>
    <dbReference type="NCBI Taxonomy" id="230812"/>
    <lineage>
        <taxon>Eukaryota</taxon>
        <taxon>Fungi</taxon>
        <taxon>Dikarya</taxon>
        <taxon>Basidiomycota</taxon>
        <taxon>Agaricomycotina</taxon>
        <taxon>Agaricomycetes</taxon>
        <taxon>Agaricomycetidae</taxon>
        <taxon>Agaricales</taxon>
        <taxon>Marasmiineae</taxon>
        <taxon>Mycenaceae</taxon>
        <taxon>Mycena</taxon>
    </lineage>
</organism>
<proteinExistence type="predicted"/>
<reference evidence="1" key="1">
    <citation type="submission" date="2020-05" db="EMBL/GenBank/DDBJ databases">
        <title>Mycena genomes resolve the evolution of fungal bioluminescence.</title>
        <authorList>
            <person name="Tsai I.J."/>
        </authorList>
    </citation>
    <scope>NUCLEOTIDE SEQUENCE</scope>
    <source>
        <strain evidence="1">160909Yilan</strain>
    </source>
</reference>
<sequence>MSVFHSRFTNRLNTNYVPSPSEILEIRALLEGPTEEIARIDAQIEEMELALTQLRDKRALLQRPIDAHRALISPMRLIPQDVLLEIFFSCLPSEHNALIDPTEAPLLLGRISAGIGEA</sequence>